<name>D1BBL7_SANKS</name>
<dbReference type="KEGG" id="ske:Sked_28860"/>
<dbReference type="Proteomes" id="UP000000322">
    <property type="component" value="Chromosome"/>
</dbReference>
<keyword evidence="1" id="KW-0472">Membrane</keyword>
<proteinExistence type="predicted"/>
<keyword evidence="3" id="KW-1185">Reference proteome</keyword>
<protein>
    <submittedName>
        <fullName evidence="2">Uncharacterized protein</fullName>
    </submittedName>
</protein>
<evidence type="ECO:0000256" key="1">
    <source>
        <dbReference type="SAM" id="Phobius"/>
    </source>
</evidence>
<sequence length="249" mass="27891">MSDYSWVAPISTGVAGLVTAAVAWQVATNRLQLLRTAVELRDRIPPTIQMEWDFLIFRTAAAVVDRGTSSRVPSFLAFAAWVTSVMGALASQVWLTVVAVVLAVASFVMAWVKRRELNREKDAWVLRLQAETRRLEVRSEKLTADLQEVSEELTPRLSATVRQLYREGISRPSLYRYRLQFEAALNAGAPIPEDPRLSEGMSVAWRVRGGWRKLRGSEYDLPEEPIALAALKRYGAAETRNRSEPSTSS</sequence>
<feature type="transmembrane region" description="Helical" evidence="1">
    <location>
        <begin position="72"/>
        <end position="89"/>
    </location>
</feature>
<organism evidence="2 3">
    <name type="scientific">Sanguibacter keddieii (strain ATCC 51767 / DSM 10542 / NCFB 3025 / ST-74)</name>
    <dbReference type="NCBI Taxonomy" id="446469"/>
    <lineage>
        <taxon>Bacteria</taxon>
        <taxon>Bacillati</taxon>
        <taxon>Actinomycetota</taxon>
        <taxon>Actinomycetes</taxon>
        <taxon>Micrococcales</taxon>
        <taxon>Sanguibacteraceae</taxon>
        <taxon>Sanguibacter</taxon>
    </lineage>
</organism>
<dbReference type="AlphaFoldDB" id="D1BBL7"/>
<gene>
    <name evidence="2" type="ordered locus">Sked_28860</name>
</gene>
<evidence type="ECO:0000313" key="2">
    <source>
        <dbReference type="EMBL" id="ACZ22788.1"/>
    </source>
</evidence>
<dbReference type="RefSeq" id="WP_012867857.1">
    <property type="nucleotide sequence ID" value="NC_013521.1"/>
</dbReference>
<reference evidence="2 3" key="1">
    <citation type="journal article" date="2009" name="Stand. Genomic Sci.">
        <title>Complete genome sequence of Sanguibacter keddieii type strain (ST-74).</title>
        <authorList>
            <person name="Ivanova N."/>
            <person name="Sikorski J."/>
            <person name="Sims D."/>
            <person name="Brettin T."/>
            <person name="Detter J.C."/>
            <person name="Han C."/>
            <person name="Lapidus A."/>
            <person name="Copeland A."/>
            <person name="Glavina Del Rio T."/>
            <person name="Nolan M."/>
            <person name="Chen F."/>
            <person name="Lucas S."/>
            <person name="Tice H."/>
            <person name="Cheng J.F."/>
            <person name="Bruce D."/>
            <person name="Goodwin L."/>
            <person name="Pitluck S."/>
            <person name="Pati A."/>
            <person name="Mavromatis K."/>
            <person name="Chen A."/>
            <person name="Palaniappan K."/>
            <person name="D'haeseleer P."/>
            <person name="Chain P."/>
            <person name="Bristow J."/>
            <person name="Eisen J.A."/>
            <person name="Markowitz V."/>
            <person name="Hugenholtz P."/>
            <person name="Goker M."/>
            <person name="Pukall R."/>
            <person name="Klenk H.P."/>
            <person name="Kyrpides N.C."/>
        </authorList>
    </citation>
    <scope>NUCLEOTIDE SEQUENCE [LARGE SCALE GENOMIC DNA]</scope>
    <source>
        <strain evidence="3">ATCC 51767 / DSM 10542 / NCFB 3025 / ST-74</strain>
    </source>
</reference>
<accession>D1BBL7</accession>
<feature type="transmembrane region" description="Helical" evidence="1">
    <location>
        <begin position="95"/>
        <end position="112"/>
    </location>
</feature>
<dbReference type="HOGENOM" id="CLU_1115162_0_0_11"/>
<keyword evidence="1" id="KW-1133">Transmembrane helix</keyword>
<dbReference type="EMBL" id="CP001819">
    <property type="protein sequence ID" value="ACZ22788.1"/>
    <property type="molecule type" value="Genomic_DNA"/>
</dbReference>
<feature type="transmembrane region" description="Helical" evidence="1">
    <location>
        <begin position="6"/>
        <end position="27"/>
    </location>
</feature>
<keyword evidence="1" id="KW-0812">Transmembrane</keyword>
<evidence type="ECO:0000313" key="3">
    <source>
        <dbReference type="Proteomes" id="UP000000322"/>
    </source>
</evidence>